<evidence type="ECO:0000256" key="1">
    <source>
        <dbReference type="SAM" id="Phobius"/>
    </source>
</evidence>
<dbReference type="Xenbase" id="XB-GENE-17341878">
    <property type="gene designation" value="frmd3.L"/>
</dbReference>
<dbReference type="GeneID" id="108714576"/>
<evidence type="ECO:0000313" key="2">
    <source>
        <dbReference type="Proteomes" id="UP000186698"/>
    </source>
</evidence>
<dbReference type="AGR" id="Xenbase:XB-GENE-17341878"/>
<accession>A0A8J0V394</accession>
<proteinExistence type="predicted"/>
<dbReference type="CTD" id="108714576"/>
<keyword evidence="1" id="KW-1133">Transmembrane helix</keyword>
<sequence length="268" mass="30352">MTKSVCYSGRARIWETVVGTSVSIGESTMKCLVKIKTTKSVYLRMVNYSNKMVFVRLLRLGSKLKVRSDGILLLQQNEASSPPMVRNSPARGLETTADLSHDEEESIKEEPLTISEQVYNPCASLLPTPVDEGIEMLFNSPLRAEREKDDTDSFEDLEADEHAFLIAEEEEMKEARKALSWSYNFVMGNMQLNAFLKSFSKLLLAALGLLMVVLPLLLILLESNLDVSFLREIRLTPEFEQFHNEYYCPLRKWVACKLSAALHLFGST</sequence>
<dbReference type="OrthoDB" id="6266673at2759"/>
<name>A0A8J0V394_XENLA</name>
<dbReference type="AlphaFoldDB" id="A0A8J0V394"/>
<organism evidence="2 3">
    <name type="scientific">Xenopus laevis</name>
    <name type="common">African clawed frog</name>
    <dbReference type="NCBI Taxonomy" id="8355"/>
    <lineage>
        <taxon>Eukaryota</taxon>
        <taxon>Metazoa</taxon>
        <taxon>Chordata</taxon>
        <taxon>Craniata</taxon>
        <taxon>Vertebrata</taxon>
        <taxon>Euteleostomi</taxon>
        <taxon>Amphibia</taxon>
        <taxon>Batrachia</taxon>
        <taxon>Anura</taxon>
        <taxon>Pipoidea</taxon>
        <taxon>Pipidae</taxon>
        <taxon>Xenopodinae</taxon>
        <taxon>Xenopus</taxon>
        <taxon>Xenopus</taxon>
    </lineage>
</organism>
<keyword evidence="1" id="KW-0472">Membrane</keyword>
<keyword evidence="1" id="KW-0812">Transmembrane</keyword>
<gene>
    <name evidence="3 4" type="primary">frmd3.L</name>
</gene>
<keyword evidence="2" id="KW-1185">Reference proteome</keyword>
<evidence type="ECO:0000313" key="3">
    <source>
        <dbReference type="RefSeq" id="XP_018114436.1"/>
    </source>
</evidence>
<dbReference type="Proteomes" id="UP000186698">
    <property type="component" value="Chromosome 1L"/>
</dbReference>
<reference evidence="3" key="1">
    <citation type="submission" date="2025-08" db="UniProtKB">
        <authorList>
            <consortium name="RefSeq"/>
        </authorList>
    </citation>
    <scope>IDENTIFICATION</scope>
    <source>
        <strain evidence="3">J_2021</strain>
        <tissue evidence="3">Erythrocytes</tissue>
    </source>
</reference>
<protein>
    <submittedName>
        <fullName evidence="3">FERM domain-containing protein 3 isoform X3</fullName>
    </submittedName>
</protein>
<feature type="transmembrane region" description="Helical" evidence="1">
    <location>
        <begin position="202"/>
        <end position="221"/>
    </location>
</feature>
<dbReference type="RefSeq" id="XP_018114436.1">
    <property type="nucleotide sequence ID" value="XM_018258947.2"/>
</dbReference>
<evidence type="ECO:0000313" key="4">
    <source>
        <dbReference type="Xenbase" id="XB-GENE-17341878"/>
    </source>
</evidence>